<evidence type="ECO:0000313" key="3">
    <source>
        <dbReference type="EMBL" id="CAI2360496.1"/>
    </source>
</evidence>
<reference evidence="3" key="1">
    <citation type="submission" date="2023-07" db="EMBL/GenBank/DDBJ databases">
        <authorList>
            <consortium name="AG Swart"/>
            <person name="Singh M."/>
            <person name="Singh A."/>
            <person name="Seah K."/>
            <person name="Emmerich C."/>
        </authorList>
    </citation>
    <scope>NUCLEOTIDE SEQUENCE</scope>
    <source>
        <strain evidence="3">DP1</strain>
    </source>
</reference>
<evidence type="ECO:0000256" key="2">
    <source>
        <dbReference type="SAM" id="MobiDB-lite"/>
    </source>
</evidence>
<organism evidence="3 4">
    <name type="scientific">Euplotes crassus</name>
    <dbReference type="NCBI Taxonomy" id="5936"/>
    <lineage>
        <taxon>Eukaryota</taxon>
        <taxon>Sar</taxon>
        <taxon>Alveolata</taxon>
        <taxon>Ciliophora</taxon>
        <taxon>Intramacronucleata</taxon>
        <taxon>Spirotrichea</taxon>
        <taxon>Hypotrichia</taxon>
        <taxon>Euplotida</taxon>
        <taxon>Euplotidae</taxon>
        <taxon>Moneuplotes</taxon>
    </lineage>
</organism>
<feature type="coiled-coil region" evidence="1">
    <location>
        <begin position="761"/>
        <end position="806"/>
    </location>
</feature>
<protein>
    <submittedName>
        <fullName evidence="3">Uncharacterized protein</fullName>
    </submittedName>
</protein>
<feature type="region of interest" description="Disordered" evidence="2">
    <location>
        <begin position="53"/>
        <end position="85"/>
    </location>
</feature>
<proteinExistence type="predicted"/>
<gene>
    <name evidence="3" type="ORF">ECRASSUSDP1_LOCUS1800</name>
</gene>
<evidence type="ECO:0000313" key="4">
    <source>
        <dbReference type="Proteomes" id="UP001295684"/>
    </source>
</evidence>
<accession>A0AAD1X7F4</accession>
<dbReference type="EMBL" id="CAMPGE010001695">
    <property type="protein sequence ID" value="CAI2360496.1"/>
    <property type="molecule type" value="Genomic_DNA"/>
</dbReference>
<feature type="coiled-coil region" evidence="1">
    <location>
        <begin position="845"/>
        <end position="893"/>
    </location>
</feature>
<evidence type="ECO:0000256" key="1">
    <source>
        <dbReference type="SAM" id="Coils"/>
    </source>
</evidence>
<feature type="coiled-coil region" evidence="1">
    <location>
        <begin position="648"/>
        <end position="724"/>
    </location>
</feature>
<keyword evidence="4" id="KW-1185">Reference proteome</keyword>
<sequence length="1328" mass="155697">MPVDPNQAMPDISHRFKIFQTSFARDPNSDLKNLRQKSSRVLHRGADNLSFQKKRGIKSPENIRPRANNSKLPAILSPRDKSRKTRAGNLDIAQVIQKEEKKKVIETWINDTLKEAEYLEIPEVLLKPQNKLPISRYGIDRLSLSNERLNSEMIDRLYKTLFVYTNGFYELIKEILKHSKHKFTTVTSIFRVYIILLEYTCKTDYKMILSALTEGHKNELDQIKTQHSEDIAEFNEKIQEILKNENMLKNKVESFQKTIIEEKSKRMKLEEEFIDDKKYHEQEIKLRLKFEAKLNSMHSLHRDLDLQLKRSNKLYEDTFLMNKKLESQLEKTTKDFKTLKLKNTELEAQNYRDQDKVKTLKADLKTKSDICDDLTKKLDKLKKKYDKENFDYTVYKSENDQLKIQIGFLKEKITDLENSKETESDNTKELKICLTEKSDKITKLEQLYKSTKEALEKSLVQLEGFQTLRKDKNLQVLHYKKEVKKLEVKLEEEVNAHENTKIDCEKLKNKFENLNTEQNNLNEKYQIANKFRNDIEIDLKDEKILSAELEENIRGLEGNINELRLTIEKQEIDINKLERESDTKDIKVNSIQKQYSIKIDQLNDRISQFQQLLNSERENKAIWVAKFEKELKLNSENNTQMLNIKSIIKDFEMQVKDLKIKNENLEKVNSYMKELNENMQEKSNNLYAQVENLTVKLNTKTLMLSKIENEKDEILEENQDKFNQIRDKYKIHIEHISMQLEDITMKSINYLKSMENKDSLLQTKTAQIDALNLKINALEIDLGTQTKAKEEHLQNYESTAKILKEEQALLAFFREEASRKDSDCKRLMTALTTKNKQNETLILDKNQVKATVAKLKQSLKKADQEIKANRIEIREITKRLNEMETDKKMALKERDYHFKKAKELEAKLESKRGTNESRESHLLVNKRMSTKNLMSSKNVSLPKDFEVKNMKSNKKLLDVEVNKDLPKSAMGSSESLDGYNSSRVIEIPVGKDVETQTPGITELFQSLKENCISREIQVNFEKETKEVKMQTISKLKAMKGVQTESEVQVPSLNIMGNLKNYESTTYDQPNTQRTMIPNEMSITPRDQILTQGKNSASRSLGLDDSLQVSEVQFNRDGMHRNISETHDNYLNGKISFTKKNKPLVVLKNPNLTVERVNQKDLFENKHKSQTNYFNKRAESLRARRIKNRLVSPIQEENPHSNTRLLANYFKSRKDLENPNFRNRDFEQTSSHFQNILTSKYESTMDNFFDSRKRNFSKLLKPKEGRNLFTSPTKEVPENTTIYNESPMNTTFNSINTKFVVKPRIKHDFRIEGKRAIKNLIKGAKSRDI</sequence>
<dbReference type="Proteomes" id="UP001295684">
    <property type="component" value="Unassembled WGS sequence"/>
</dbReference>
<name>A0AAD1X7F4_EUPCR</name>
<feature type="coiled-coil region" evidence="1">
    <location>
        <begin position="224"/>
        <end position="272"/>
    </location>
</feature>
<feature type="coiled-coil region" evidence="1">
    <location>
        <begin position="322"/>
        <end position="619"/>
    </location>
</feature>
<comment type="caution">
    <text evidence="3">The sequence shown here is derived from an EMBL/GenBank/DDBJ whole genome shotgun (WGS) entry which is preliminary data.</text>
</comment>
<keyword evidence="1" id="KW-0175">Coiled coil</keyword>